<feature type="binding site" evidence="5">
    <location>
        <position position="133"/>
    </location>
    <ligand>
        <name>substrate</name>
    </ligand>
</feature>
<proteinExistence type="inferred from homology"/>
<accession>A0ABM7MBB9</accession>
<dbReference type="Pfam" id="PF10590">
    <property type="entry name" value="PNP_phzG_C"/>
    <property type="match status" value="1"/>
</dbReference>
<feature type="binding site" evidence="5">
    <location>
        <position position="125"/>
    </location>
    <ligand>
        <name>substrate</name>
    </ligand>
</feature>
<organism evidence="8 9">
    <name type="scientific">Thiomicrorhabdus immobilis</name>
    <dbReference type="NCBI Taxonomy" id="2791037"/>
    <lineage>
        <taxon>Bacteria</taxon>
        <taxon>Pseudomonadati</taxon>
        <taxon>Pseudomonadota</taxon>
        <taxon>Gammaproteobacteria</taxon>
        <taxon>Thiotrichales</taxon>
        <taxon>Piscirickettsiaceae</taxon>
        <taxon>Thiomicrorhabdus</taxon>
    </lineage>
</organism>
<feature type="binding site" evidence="5">
    <location>
        <position position="68"/>
    </location>
    <ligand>
        <name>substrate</name>
    </ligand>
</feature>
<dbReference type="PANTHER" id="PTHR10851">
    <property type="entry name" value="PYRIDOXINE-5-PHOSPHATE OXIDASE"/>
    <property type="match status" value="1"/>
</dbReference>
<evidence type="ECO:0000256" key="4">
    <source>
        <dbReference type="ARBA" id="ARBA00023002"/>
    </source>
</evidence>
<evidence type="ECO:0000259" key="6">
    <source>
        <dbReference type="Pfam" id="PF01243"/>
    </source>
</evidence>
<dbReference type="RefSeq" id="WP_237262517.1">
    <property type="nucleotide sequence ID" value="NZ_AP024202.1"/>
</dbReference>
<reference evidence="8" key="1">
    <citation type="journal article" date="2022" name="Arch. Microbiol.">
        <title>Thiomicrorhabdus immobilis sp. nov., a mesophilic sulfur-oxidizing bacterium isolated from sediment of a brackish lake in northern Japan.</title>
        <authorList>
            <person name="Kojima H."/>
            <person name="Mochizuki J."/>
            <person name="Kanda M."/>
            <person name="Watanabe T."/>
            <person name="Fukui M."/>
        </authorList>
    </citation>
    <scope>NUCLEOTIDE SEQUENCE</scope>
    <source>
        <strain evidence="8">Am19</strain>
    </source>
</reference>
<dbReference type="InterPro" id="IPR019576">
    <property type="entry name" value="Pyridoxamine_oxidase_dimer_C"/>
</dbReference>
<dbReference type="InterPro" id="IPR012349">
    <property type="entry name" value="Split_barrel_FMN-bd"/>
</dbReference>
<dbReference type="EC" id="1.4.3.5" evidence="5"/>
<dbReference type="SUPFAM" id="SSF50475">
    <property type="entry name" value="FMN-binding split barrel"/>
    <property type="match status" value="1"/>
</dbReference>
<keyword evidence="3 5" id="KW-0288">FMN</keyword>
<feature type="binding site" evidence="5">
    <location>
        <position position="197"/>
    </location>
    <ligand>
        <name>FMN</name>
        <dbReference type="ChEBI" id="CHEBI:58210"/>
    </ligand>
</feature>
<sequence>MPNRDYHQERREYDYTELSRDELSSDPFKQFTHWMDQALANQILDPTAMSVSTVDNAGQPHSRVVLLKESDDTGLVFYTHYDSDKGQQIAQNAKAALLFFWPQMDRQIRIEGTLEKVSVEQSERYFHSRPRDSQLAAASSQQSAVVPGRKTLEQNYAIQEQLYELVEVKRPELWGGYRLIPNRFEFWQGRPNRLHDRFVFEKQPAESHQAWSIDRLAP</sequence>
<comment type="catalytic activity">
    <reaction evidence="5">
        <text>pyridoxine 5'-phosphate + O2 = pyridoxal 5'-phosphate + H2O2</text>
        <dbReference type="Rhea" id="RHEA:15149"/>
        <dbReference type="ChEBI" id="CHEBI:15379"/>
        <dbReference type="ChEBI" id="CHEBI:16240"/>
        <dbReference type="ChEBI" id="CHEBI:58589"/>
        <dbReference type="ChEBI" id="CHEBI:597326"/>
        <dbReference type="EC" id="1.4.3.5"/>
    </reaction>
</comment>
<evidence type="ECO:0000256" key="5">
    <source>
        <dbReference type="HAMAP-Rule" id="MF_01629"/>
    </source>
</evidence>
<feature type="binding site" evidence="5">
    <location>
        <position position="107"/>
    </location>
    <ligand>
        <name>FMN</name>
        <dbReference type="ChEBI" id="CHEBI:58210"/>
    </ligand>
</feature>
<dbReference type="PANTHER" id="PTHR10851:SF0">
    <property type="entry name" value="PYRIDOXINE-5'-PHOSPHATE OXIDASE"/>
    <property type="match status" value="1"/>
</dbReference>
<feature type="binding site" evidence="5">
    <location>
        <position position="129"/>
    </location>
    <ligand>
        <name>substrate</name>
    </ligand>
</feature>
<feature type="binding site" evidence="5">
    <location>
        <position position="85"/>
    </location>
    <ligand>
        <name>FMN</name>
        <dbReference type="ChEBI" id="CHEBI:58210"/>
    </ligand>
</feature>
<dbReference type="NCBIfam" id="TIGR00558">
    <property type="entry name" value="pdxH"/>
    <property type="match status" value="1"/>
</dbReference>
<dbReference type="InterPro" id="IPR011576">
    <property type="entry name" value="Pyridox_Oxase_N"/>
</dbReference>
<feature type="binding site" evidence="5">
    <location>
        <begin position="78"/>
        <end position="79"/>
    </location>
    <ligand>
        <name>FMN</name>
        <dbReference type="ChEBI" id="CHEBI:58210"/>
    </ligand>
</feature>
<feature type="binding site" evidence="5">
    <location>
        <begin position="193"/>
        <end position="195"/>
    </location>
    <ligand>
        <name>substrate</name>
    </ligand>
</feature>
<feature type="binding site" evidence="5">
    <location>
        <position position="187"/>
    </location>
    <ligand>
        <name>FMN</name>
        <dbReference type="ChEBI" id="CHEBI:58210"/>
    </ligand>
</feature>
<evidence type="ECO:0000313" key="8">
    <source>
        <dbReference type="EMBL" id="BCN92642.1"/>
    </source>
</evidence>
<dbReference type="PROSITE" id="PS01064">
    <property type="entry name" value="PYRIDOX_OXIDASE"/>
    <property type="match status" value="1"/>
</dbReference>
<comment type="pathway">
    <text evidence="5">Cofactor metabolism; pyridoxal 5'-phosphate salvage; pyridoxal 5'-phosphate from pyridoxine 5'-phosphate: step 1/1.</text>
</comment>
<keyword evidence="4 5" id="KW-0560">Oxidoreductase</keyword>
<dbReference type="HAMAP" id="MF_01629">
    <property type="entry name" value="PdxH"/>
    <property type="match status" value="1"/>
</dbReference>
<keyword evidence="9" id="KW-1185">Reference proteome</keyword>
<evidence type="ECO:0000256" key="3">
    <source>
        <dbReference type="ARBA" id="ARBA00022643"/>
    </source>
</evidence>
<comment type="caution">
    <text evidence="5">Lacks conserved residue(s) required for the propagation of feature annotation.</text>
</comment>
<comment type="similarity">
    <text evidence="1 5">Belongs to the pyridoxamine 5'-phosphate oxidase family.</text>
</comment>
<evidence type="ECO:0000259" key="7">
    <source>
        <dbReference type="Pfam" id="PF10590"/>
    </source>
</evidence>
<comment type="pathway">
    <text evidence="5">Cofactor metabolism; pyridoxal 5'-phosphate salvage; pyridoxal 5'-phosphate from pyridoxamine 5'-phosphate: step 1/1.</text>
</comment>
<comment type="function">
    <text evidence="5">Catalyzes the oxidation of either pyridoxine 5'-phosphate (PNP) or pyridoxamine 5'-phosphate (PMP) into pyridoxal 5'-phosphate (PLP).</text>
</comment>
<dbReference type="InterPro" id="IPR000659">
    <property type="entry name" value="Pyridox_Oxase"/>
</dbReference>
<feature type="binding site" evidence="5">
    <location>
        <begin position="63"/>
        <end position="68"/>
    </location>
    <ligand>
        <name>FMN</name>
        <dbReference type="ChEBI" id="CHEBI:58210"/>
    </ligand>
</feature>
<protein>
    <recommendedName>
        <fullName evidence="5">Pyridoxine/pyridoxamine 5'-phosphate oxidase</fullName>
        <ecNumber evidence="5">1.4.3.5</ecNumber>
    </recommendedName>
    <alternativeName>
        <fullName evidence="5">PNP/PMP oxidase</fullName>
        <shortName evidence="5">PNPOx</shortName>
    </alternativeName>
    <alternativeName>
        <fullName evidence="5">Pyridoxal 5'-phosphate synthase</fullName>
    </alternativeName>
</protein>
<comment type="cofactor">
    <cofactor evidence="5">
        <name>FMN</name>
        <dbReference type="ChEBI" id="CHEBI:58210"/>
    </cofactor>
    <text evidence="5">Binds 1 FMN per subunit.</text>
</comment>
<comment type="subunit">
    <text evidence="5">Homodimer.</text>
</comment>
<dbReference type="EMBL" id="AP024202">
    <property type="protein sequence ID" value="BCN92642.1"/>
    <property type="molecule type" value="Genomic_DNA"/>
</dbReference>
<keyword evidence="2 5" id="KW-0285">Flavoprotein</keyword>
<evidence type="ECO:0000313" key="9">
    <source>
        <dbReference type="Proteomes" id="UP001054820"/>
    </source>
</evidence>
<dbReference type="Pfam" id="PF01243">
    <property type="entry name" value="PNPOx_N"/>
    <property type="match status" value="1"/>
</dbReference>
<dbReference type="Proteomes" id="UP001054820">
    <property type="component" value="Chromosome"/>
</dbReference>
<dbReference type="PIRSF" id="PIRSF000190">
    <property type="entry name" value="Pyd_amn-ph_oxd"/>
    <property type="match status" value="1"/>
</dbReference>
<gene>
    <name evidence="8" type="primary">pdxH_1</name>
    <name evidence="5" type="synonym">pdxH</name>
    <name evidence="8" type="ORF">THMIRHAM_04270</name>
</gene>
<dbReference type="Gene3D" id="2.30.110.10">
    <property type="entry name" value="Electron Transport, Fmn-binding Protein, Chain A"/>
    <property type="match status" value="1"/>
</dbReference>
<feature type="domain" description="Pyridoxine 5'-phosphate oxidase dimerisation C-terminal" evidence="7">
    <location>
        <begin position="174"/>
        <end position="218"/>
    </location>
</feature>
<dbReference type="NCBIfam" id="NF004231">
    <property type="entry name" value="PRK05679.1"/>
    <property type="match status" value="1"/>
</dbReference>
<dbReference type="InterPro" id="IPR019740">
    <property type="entry name" value="Pyridox_Oxase_CS"/>
</dbReference>
<feature type="binding site" evidence="5">
    <location>
        <begin position="142"/>
        <end position="143"/>
    </location>
    <ligand>
        <name>FMN</name>
        <dbReference type="ChEBI" id="CHEBI:58210"/>
    </ligand>
</feature>
<name>A0ABM7MBB9_9GAMM</name>
<keyword evidence="5" id="KW-0664">Pyridoxine biosynthesis</keyword>
<evidence type="ECO:0000256" key="1">
    <source>
        <dbReference type="ARBA" id="ARBA00007301"/>
    </source>
</evidence>
<evidence type="ECO:0000256" key="2">
    <source>
        <dbReference type="ARBA" id="ARBA00022630"/>
    </source>
</evidence>
<feature type="domain" description="Pyridoxamine 5'-phosphate oxidase N-terminal" evidence="6">
    <location>
        <begin position="35"/>
        <end position="154"/>
    </location>
</feature>
<comment type="catalytic activity">
    <reaction evidence="5">
        <text>pyridoxamine 5'-phosphate + O2 + H2O = pyridoxal 5'-phosphate + H2O2 + NH4(+)</text>
        <dbReference type="Rhea" id="RHEA:15817"/>
        <dbReference type="ChEBI" id="CHEBI:15377"/>
        <dbReference type="ChEBI" id="CHEBI:15379"/>
        <dbReference type="ChEBI" id="CHEBI:16240"/>
        <dbReference type="ChEBI" id="CHEBI:28938"/>
        <dbReference type="ChEBI" id="CHEBI:58451"/>
        <dbReference type="ChEBI" id="CHEBI:597326"/>
        <dbReference type="EC" id="1.4.3.5"/>
    </reaction>
</comment>